<reference evidence="2" key="1">
    <citation type="submission" date="2022-08" db="EMBL/GenBank/DDBJ databases">
        <title>Genome sequencing of Nocardioides sp. STR2.</title>
        <authorList>
            <person name="So Y."/>
        </authorList>
    </citation>
    <scope>NUCLEOTIDE SEQUENCE</scope>
    <source>
        <strain evidence="2">STR2</strain>
    </source>
</reference>
<dbReference type="InterPro" id="IPR015943">
    <property type="entry name" value="WD40/YVTN_repeat-like_dom_sf"/>
</dbReference>
<evidence type="ECO:0000313" key="3">
    <source>
        <dbReference type="Proteomes" id="UP001074726"/>
    </source>
</evidence>
<feature type="signal peptide" evidence="1">
    <location>
        <begin position="1"/>
        <end position="26"/>
    </location>
</feature>
<protein>
    <recommendedName>
        <fullName evidence="4">PQQ-like domain-containing protein</fullName>
    </recommendedName>
</protein>
<dbReference type="RefSeq" id="WP_268113823.1">
    <property type="nucleotide sequence ID" value="NZ_JAPPUX010000007.1"/>
</dbReference>
<evidence type="ECO:0000256" key="1">
    <source>
        <dbReference type="SAM" id="SignalP"/>
    </source>
</evidence>
<dbReference type="Gene3D" id="2.130.10.10">
    <property type="entry name" value="YVTN repeat-like/Quinoprotein amine dehydrogenase"/>
    <property type="match status" value="1"/>
</dbReference>
<gene>
    <name evidence="2" type="ORF">NYO98_20930</name>
</gene>
<dbReference type="EMBL" id="JAPPUX010000007">
    <property type="protein sequence ID" value="MCY4728758.1"/>
    <property type="molecule type" value="Genomic_DNA"/>
</dbReference>
<organism evidence="2 3">
    <name type="scientific">Nocardioides pini</name>
    <dbReference type="NCBI Taxonomy" id="2975053"/>
    <lineage>
        <taxon>Bacteria</taxon>
        <taxon>Bacillati</taxon>
        <taxon>Actinomycetota</taxon>
        <taxon>Actinomycetes</taxon>
        <taxon>Propionibacteriales</taxon>
        <taxon>Nocardioidaceae</taxon>
        <taxon>Nocardioides</taxon>
    </lineage>
</organism>
<name>A0ABT4CIH1_9ACTN</name>
<dbReference type="Proteomes" id="UP001074726">
    <property type="component" value="Unassembled WGS sequence"/>
</dbReference>
<comment type="caution">
    <text evidence="2">The sequence shown here is derived from an EMBL/GenBank/DDBJ whole genome shotgun (WGS) entry which is preliminary data.</text>
</comment>
<dbReference type="InterPro" id="IPR011044">
    <property type="entry name" value="Quino_amine_DH_bsu"/>
</dbReference>
<evidence type="ECO:0008006" key="4">
    <source>
        <dbReference type="Google" id="ProtNLM"/>
    </source>
</evidence>
<keyword evidence="1" id="KW-0732">Signal</keyword>
<dbReference type="SUPFAM" id="SSF50969">
    <property type="entry name" value="YVTN repeat-like/Quinoprotein amine dehydrogenase"/>
    <property type="match status" value="1"/>
</dbReference>
<keyword evidence="3" id="KW-1185">Reference proteome</keyword>
<proteinExistence type="predicted"/>
<sequence length="419" mass="45551">MRLIKTAGSVVAALAMLGGLVAPASARTLEVEWRTDADLKAFGQYLEVDEGTGDAFALLMYADGKEVLRRLDAATGEVEWAVPVPWMTALVSDPTTGQVVLSGRRESRQVVMYVSGDGRVVREVVTDVPAVPVAMAVDETTGQVCSLGSKRKAGQSLITWYTSCWTSAGDAVFSDAEVVGDGRSFPSALGVDPRTHRVYAAGTSRARKFNDGRVGLVVLRSFSASGALKWQARKKVPTPDGALEIAIDSKRRLVHVVDQPGLIQSPVSLVTFDRRGKSRPVRRFQDLGSVHDLEIALTTRGRVLIGDADVTRASVRVYSARGRLLRKAVVRTERNPRRAYHSQVAIDPVRERVHLLGGGGDTPSRVHTYDVHGKRLSRVVVDDRHVIEGELVVHGPTGRVFVSTSQFQEDGQRVTALRE</sequence>
<accession>A0ABT4CIH1</accession>
<evidence type="ECO:0000313" key="2">
    <source>
        <dbReference type="EMBL" id="MCY4728758.1"/>
    </source>
</evidence>
<feature type="chain" id="PRO_5047294529" description="PQQ-like domain-containing protein" evidence="1">
    <location>
        <begin position="27"/>
        <end position="419"/>
    </location>
</feature>